<reference evidence="3" key="1">
    <citation type="journal article" date="2021" name="Nat. Commun.">
        <title>Genetic determinants of endophytism in the Arabidopsis root mycobiome.</title>
        <authorList>
            <person name="Mesny F."/>
            <person name="Miyauchi S."/>
            <person name="Thiergart T."/>
            <person name="Pickel B."/>
            <person name="Atanasova L."/>
            <person name="Karlsson M."/>
            <person name="Huettel B."/>
            <person name="Barry K.W."/>
            <person name="Haridas S."/>
            <person name="Chen C."/>
            <person name="Bauer D."/>
            <person name="Andreopoulos W."/>
            <person name="Pangilinan J."/>
            <person name="LaButti K."/>
            <person name="Riley R."/>
            <person name="Lipzen A."/>
            <person name="Clum A."/>
            <person name="Drula E."/>
            <person name="Henrissat B."/>
            <person name="Kohler A."/>
            <person name="Grigoriev I.V."/>
            <person name="Martin F.M."/>
            <person name="Hacquard S."/>
        </authorList>
    </citation>
    <scope>NUCLEOTIDE SEQUENCE</scope>
    <source>
        <strain evidence="3">MPI-CAGE-CH-0235</strain>
    </source>
</reference>
<dbReference type="Gene3D" id="3.90.640.10">
    <property type="entry name" value="Actin, Chain A, domain 4"/>
    <property type="match status" value="1"/>
</dbReference>
<dbReference type="Pfam" id="PF00012">
    <property type="entry name" value="HSP70"/>
    <property type="match status" value="1"/>
</dbReference>
<sequence length="541" mass="60420">MGERRIVVSIDFGTTYSGVAWAETTRPDIQHVISTWPAGESFKSSPKVPTELRRVASGWQWGFQIPESAKRCRFFKLKLDEPDKQYSEGESALELTKIYLSCLHSHFISVLEKRLSPSVVRSTPMDFVVTVPAIWTTAAKQLTERAAAMAGFCGNQRIQLITEPEAAALYTLKNLSPSTLKLGRRFVVCDAGGGTVDLISYEVTQVDKLEVKEVTEGTGGRCGSSMLNMRFRRYLKQTHGDKYWTDDRLVLALNEFESFKKDFSPKGEPLTLRVDGSLGLRRNRYTVSQDEMKSKIFDPIMKDIICLIKEQISLVGGDVAAVILVGGFGQSRYLKSRVRDAIAAGTEVLQPENGWAAVVKGAVIHGLGRYQPNFSPVGIASRVARKSYGTCLLAKYDMMKHDQREAFWSEKEGEMVVTEMCWFIKKGESYPEGRPSSIEYQCDIPVFLGHSPQTEVDIFCHDDDGPPPVHITNRTQCVATLSLDLDKIPASVKKMAKQIKMGWYKYYCLEGAIEASYGSAMITYSVKLGGVTHDVISVRYE</sequence>
<dbReference type="CDD" id="cd10170">
    <property type="entry name" value="ASKHA_NBD_HSP70"/>
    <property type="match status" value="1"/>
</dbReference>
<dbReference type="Proteomes" id="UP000813444">
    <property type="component" value="Unassembled WGS sequence"/>
</dbReference>
<dbReference type="GO" id="GO:0140662">
    <property type="term" value="F:ATP-dependent protein folding chaperone"/>
    <property type="evidence" value="ECO:0007669"/>
    <property type="project" value="InterPro"/>
</dbReference>
<dbReference type="PANTHER" id="PTHR14187">
    <property type="entry name" value="ALPHA KINASE/ELONGATION FACTOR 2 KINASE"/>
    <property type="match status" value="1"/>
</dbReference>
<proteinExistence type="predicted"/>
<dbReference type="InterPro" id="IPR013126">
    <property type="entry name" value="Hsp_70_fam"/>
</dbReference>
<dbReference type="AlphaFoldDB" id="A0A8K0SSY3"/>
<dbReference type="PRINTS" id="PR00301">
    <property type="entry name" value="HEATSHOCK70"/>
</dbReference>
<dbReference type="GO" id="GO:0005524">
    <property type="term" value="F:ATP binding"/>
    <property type="evidence" value="ECO:0007669"/>
    <property type="project" value="UniProtKB-KW"/>
</dbReference>
<accession>A0A8K0SSY3</accession>
<dbReference type="OrthoDB" id="2963168at2759"/>
<dbReference type="InterPro" id="IPR043129">
    <property type="entry name" value="ATPase_NBD"/>
</dbReference>
<keyword evidence="1" id="KW-0547">Nucleotide-binding</keyword>
<dbReference type="SUPFAM" id="SSF53067">
    <property type="entry name" value="Actin-like ATPase domain"/>
    <property type="match status" value="2"/>
</dbReference>
<evidence type="ECO:0000313" key="3">
    <source>
        <dbReference type="EMBL" id="KAH7316594.1"/>
    </source>
</evidence>
<keyword evidence="2" id="KW-0067">ATP-binding</keyword>
<comment type="caution">
    <text evidence="3">The sequence shown here is derived from an EMBL/GenBank/DDBJ whole genome shotgun (WGS) entry which is preliminary data.</text>
</comment>
<dbReference type="Gene3D" id="3.30.420.40">
    <property type="match status" value="2"/>
</dbReference>
<evidence type="ECO:0000256" key="1">
    <source>
        <dbReference type="ARBA" id="ARBA00022741"/>
    </source>
</evidence>
<evidence type="ECO:0000256" key="2">
    <source>
        <dbReference type="ARBA" id="ARBA00022840"/>
    </source>
</evidence>
<gene>
    <name evidence="3" type="ORF">B0I35DRAFT_374992</name>
</gene>
<evidence type="ECO:0000313" key="4">
    <source>
        <dbReference type="Proteomes" id="UP000813444"/>
    </source>
</evidence>
<protein>
    <submittedName>
        <fullName evidence="3">Uncharacterized protein</fullName>
    </submittedName>
</protein>
<organism evidence="3 4">
    <name type="scientific">Stachybotrys elegans</name>
    <dbReference type="NCBI Taxonomy" id="80388"/>
    <lineage>
        <taxon>Eukaryota</taxon>
        <taxon>Fungi</taxon>
        <taxon>Dikarya</taxon>
        <taxon>Ascomycota</taxon>
        <taxon>Pezizomycotina</taxon>
        <taxon>Sordariomycetes</taxon>
        <taxon>Hypocreomycetidae</taxon>
        <taxon>Hypocreales</taxon>
        <taxon>Stachybotryaceae</taxon>
        <taxon>Stachybotrys</taxon>
    </lineage>
</organism>
<dbReference type="PANTHER" id="PTHR14187:SF82">
    <property type="entry name" value="FAMILY CHAPERONE, PUTATIVE (AFU_ORTHOLOGUE AFUA_7G08575)-RELATED"/>
    <property type="match status" value="1"/>
</dbReference>
<name>A0A8K0SSY3_9HYPO</name>
<dbReference type="EMBL" id="JAGPNK010000008">
    <property type="protein sequence ID" value="KAH7316594.1"/>
    <property type="molecule type" value="Genomic_DNA"/>
</dbReference>
<keyword evidence="4" id="KW-1185">Reference proteome</keyword>